<dbReference type="InterPro" id="IPR010640">
    <property type="entry name" value="Low_temperature_requirement_A"/>
</dbReference>
<dbReference type="EMBL" id="KV425883">
    <property type="protein sequence ID" value="KZW03427.1"/>
    <property type="molecule type" value="Genomic_DNA"/>
</dbReference>
<evidence type="ECO:0000313" key="4">
    <source>
        <dbReference type="Proteomes" id="UP000077266"/>
    </source>
</evidence>
<feature type="transmembrane region" description="Helical" evidence="2">
    <location>
        <begin position="153"/>
        <end position="173"/>
    </location>
</feature>
<feature type="transmembrane region" description="Helical" evidence="2">
    <location>
        <begin position="632"/>
        <end position="657"/>
    </location>
</feature>
<keyword evidence="2" id="KW-1133">Transmembrane helix</keyword>
<protein>
    <recommendedName>
        <fullName evidence="5">Low temperature requirement A</fullName>
    </recommendedName>
</protein>
<keyword evidence="2" id="KW-0812">Transmembrane</keyword>
<dbReference type="InParanoid" id="A0A165QCZ2"/>
<evidence type="ECO:0000313" key="3">
    <source>
        <dbReference type="EMBL" id="KZW03427.1"/>
    </source>
</evidence>
<dbReference type="OrthoDB" id="3198598at2759"/>
<accession>A0A165QCZ2</accession>
<keyword evidence="2" id="KW-0472">Membrane</keyword>
<feature type="transmembrane region" description="Helical" evidence="2">
    <location>
        <begin position="237"/>
        <end position="257"/>
    </location>
</feature>
<dbReference type="PANTHER" id="PTHR42101">
    <property type="entry name" value="CHROMOSOME 16, WHOLE GENOME SHOTGUN SEQUENCE"/>
    <property type="match status" value="1"/>
</dbReference>
<feature type="transmembrane region" description="Helical" evidence="2">
    <location>
        <begin position="277"/>
        <end position="298"/>
    </location>
</feature>
<feature type="transmembrane region" description="Helical" evidence="2">
    <location>
        <begin position="372"/>
        <end position="395"/>
    </location>
</feature>
<sequence>MVALQKLLRSFTREPDEESAADLRVVPASESPWARPPTFVDLSKDENDKLERIAPIPGTPGSGTHAQAPSYSDTTTTALPLLAHAYPPPGVPDEKLAFPVPMTIPRGMDAVAAREHLDAHAEETETGPPAWLGIFFDLAWTTTFSSLTSNTQLTTISTLFSYATFFVLAWWLWAAQVNYDTKYYTNDWYHRCMLLFQLTIFGSLAAFTKDFDPFSDAVDPKKSPLTDFVRDQYRRKCMLGISGLFAATRLLLALSYARVLFYLPTNIPGAVRQRPRLLINIGVFTLSCILFTTAFVVVKFDLNTSSIWIRMFLWFGGVIAEVMVYVFIPDVDGRLLLNVDTMGERLSGLTTIILGEGLNGVAGVLVQAASAIGFNTIVGGVAASAELAILFAFLLYFDGFKRRTLSTQNRSKMNVVLHFPLHLSLIVLLESVKNTLTYQSLSGTLAWFIHRAQEVRPGEMPNDALTAAFRNVGIDFNATLFDSAQRIFAIDKSANTTEVVNEITNKAFAQLIFNVLSTFELVDDTETQNQFSAYIQTIGGAARTDDLQTNFTLDPIISGLTDPIQASDIWIPLAGAAFLASLGVLAIVNEWVPRHRYIWASILSRWGMAITLALTTLFKLDSGLWKQLEDLGMLGAMVAIAFIVQFAVDHLLIGLAVRRIASWRPRRTGRFASAV</sequence>
<feature type="transmembrane region" description="Helical" evidence="2">
    <location>
        <begin position="597"/>
        <end position="620"/>
    </location>
</feature>
<reference evidence="3 4" key="1">
    <citation type="journal article" date="2016" name="Mol. Biol. Evol.">
        <title>Comparative Genomics of Early-Diverging Mushroom-Forming Fungi Provides Insights into the Origins of Lignocellulose Decay Capabilities.</title>
        <authorList>
            <person name="Nagy L.G."/>
            <person name="Riley R."/>
            <person name="Tritt A."/>
            <person name="Adam C."/>
            <person name="Daum C."/>
            <person name="Floudas D."/>
            <person name="Sun H."/>
            <person name="Yadav J.S."/>
            <person name="Pangilinan J."/>
            <person name="Larsson K.H."/>
            <person name="Matsuura K."/>
            <person name="Barry K."/>
            <person name="Labutti K."/>
            <person name="Kuo R."/>
            <person name="Ohm R.A."/>
            <person name="Bhattacharya S.S."/>
            <person name="Shirouzu T."/>
            <person name="Yoshinaga Y."/>
            <person name="Martin F.M."/>
            <person name="Grigoriev I.V."/>
            <person name="Hibbett D.S."/>
        </authorList>
    </citation>
    <scope>NUCLEOTIDE SEQUENCE [LARGE SCALE GENOMIC DNA]</scope>
    <source>
        <strain evidence="3 4">HHB12029</strain>
    </source>
</reference>
<dbReference type="STRING" id="1314781.A0A165QCZ2"/>
<proteinExistence type="predicted"/>
<evidence type="ECO:0000256" key="2">
    <source>
        <dbReference type="SAM" id="Phobius"/>
    </source>
</evidence>
<keyword evidence="4" id="KW-1185">Reference proteome</keyword>
<name>A0A165QCZ2_EXIGL</name>
<feature type="transmembrane region" description="Helical" evidence="2">
    <location>
        <begin position="188"/>
        <end position="207"/>
    </location>
</feature>
<organism evidence="3 4">
    <name type="scientific">Exidia glandulosa HHB12029</name>
    <dbReference type="NCBI Taxonomy" id="1314781"/>
    <lineage>
        <taxon>Eukaryota</taxon>
        <taxon>Fungi</taxon>
        <taxon>Dikarya</taxon>
        <taxon>Basidiomycota</taxon>
        <taxon>Agaricomycotina</taxon>
        <taxon>Agaricomycetes</taxon>
        <taxon>Auriculariales</taxon>
        <taxon>Exidiaceae</taxon>
        <taxon>Exidia</taxon>
    </lineage>
</organism>
<evidence type="ECO:0000256" key="1">
    <source>
        <dbReference type="SAM" id="MobiDB-lite"/>
    </source>
</evidence>
<gene>
    <name evidence="3" type="ORF">EXIGLDRAFT_828360</name>
</gene>
<feature type="region of interest" description="Disordered" evidence="1">
    <location>
        <begin position="1"/>
        <end position="46"/>
    </location>
</feature>
<dbReference type="Proteomes" id="UP000077266">
    <property type="component" value="Unassembled WGS sequence"/>
</dbReference>
<evidence type="ECO:0008006" key="5">
    <source>
        <dbReference type="Google" id="ProtNLM"/>
    </source>
</evidence>
<feature type="transmembrane region" description="Helical" evidence="2">
    <location>
        <begin position="415"/>
        <end position="432"/>
    </location>
</feature>
<feature type="transmembrane region" description="Helical" evidence="2">
    <location>
        <begin position="307"/>
        <end position="328"/>
    </location>
</feature>
<dbReference type="Pfam" id="PF06772">
    <property type="entry name" value="LtrA"/>
    <property type="match status" value="1"/>
</dbReference>
<dbReference type="PANTHER" id="PTHR42101:SF1">
    <property type="entry name" value="LOW TEMPERATURE REQUIREMENT A"/>
    <property type="match status" value="1"/>
</dbReference>
<dbReference type="AlphaFoldDB" id="A0A165QCZ2"/>
<feature type="transmembrane region" description="Helical" evidence="2">
    <location>
        <begin position="569"/>
        <end position="588"/>
    </location>
</feature>